<dbReference type="InterPro" id="IPR005815">
    <property type="entry name" value="BioA"/>
</dbReference>
<dbReference type="GO" id="GO:0005737">
    <property type="term" value="C:cytoplasm"/>
    <property type="evidence" value="ECO:0007669"/>
    <property type="project" value="UniProtKB-SubCell"/>
</dbReference>
<accession>A0A0A2M0U8</accession>
<evidence type="ECO:0000256" key="5">
    <source>
        <dbReference type="ARBA" id="ARBA00022691"/>
    </source>
</evidence>
<comment type="pathway">
    <text evidence="2 9">Cofactor biosynthesis; biotin biosynthesis; 7,8-diaminononanoate from 8-amino-7-oxononanoate (SAM route): step 1/1.</text>
</comment>
<keyword evidence="4 9" id="KW-0808">Transferase</keyword>
<dbReference type="PROSITE" id="PS00600">
    <property type="entry name" value="AA_TRANSFER_CLASS_3"/>
    <property type="match status" value="1"/>
</dbReference>
<dbReference type="GO" id="GO:0004015">
    <property type="term" value="F:adenosylmethionine-8-amino-7-oxononanoate transaminase activity"/>
    <property type="evidence" value="ECO:0007669"/>
    <property type="project" value="UniProtKB-UniRule"/>
</dbReference>
<name>A0A0A2M0U8_9FLAO</name>
<dbReference type="InterPro" id="IPR015421">
    <property type="entry name" value="PyrdxlP-dep_Trfase_major"/>
</dbReference>
<dbReference type="RefSeq" id="WP_020212015.1">
    <property type="nucleotide sequence ID" value="NZ_JRLX01000028.1"/>
</dbReference>
<dbReference type="GO" id="GO:0009102">
    <property type="term" value="P:biotin biosynthetic process"/>
    <property type="evidence" value="ECO:0007669"/>
    <property type="project" value="UniProtKB-UniRule"/>
</dbReference>
<dbReference type="InterPro" id="IPR049704">
    <property type="entry name" value="Aminotrans_3_PPA_site"/>
</dbReference>
<dbReference type="Proteomes" id="UP000030152">
    <property type="component" value="Unassembled WGS sequence"/>
</dbReference>
<dbReference type="PANTHER" id="PTHR42684:SF3">
    <property type="entry name" value="ADENOSYLMETHIONINE-8-AMINO-7-OXONONANOATE AMINOTRANSFERASE"/>
    <property type="match status" value="1"/>
</dbReference>
<evidence type="ECO:0000313" key="11">
    <source>
        <dbReference type="Proteomes" id="UP000030152"/>
    </source>
</evidence>
<evidence type="ECO:0000256" key="3">
    <source>
        <dbReference type="ARBA" id="ARBA00022576"/>
    </source>
</evidence>
<dbReference type="InterPro" id="IPR015422">
    <property type="entry name" value="PyrdxlP-dep_Trfase_small"/>
</dbReference>
<dbReference type="FunFam" id="3.40.640.10:FF:000004">
    <property type="entry name" value="Acetylornithine aminotransferase"/>
    <property type="match status" value="1"/>
</dbReference>
<proteinExistence type="inferred from homology"/>
<protein>
    <recommendedName>
        <fullName evidence="9">Adenosylmethionine-8-amino-7-oxononanoate aminotransferase</fullName>
        <ecNumber evidence="9">2.6.1.62</ecNumber>
    </recommendedName>
    <alternativeName>
        <fullName evidence="9">7,8-diamino-pelargonic acid aminotransferase</fullName>
        <shortName evidence="9">DAPA AT</shortName>
        <shortName evidence="9">DAPA aminotransferase</shortName>
    </alternativeName>
    <alternativeName>
        <fullName evidence="9">7,8-diaminononanoate synthase</fullName>
        <shortName evidence="9">DANS</shortName>
    </alternativeName>
    <alternativeName>
        <fullName evidence="9">Diaminopelargonic acid synthase</fullName>
    </alternativeName>
</protein>
<dbReference type="InterPro" id="IPR005814">
    <property type="entry name" value="Aminotrans_3"/>
</dbReference>
<evidence type="ECO:0000313" key="10">
    <source>
        <dbReference type="EMBL" id="KGO85083.1"/>
    </source>
</evidence>
<feature type="binding site" evidence="9">
    <location>
        <position position="300"/>
    </location>
    <ligand>
        <name>substrate</name>
    </ligand>
</feature>
<keyword evidence="5 9" id="KW-0949">S-adenosyl-L-methionine</keyword>
<dbReference type="STRING" id="1121895.GCA_000378485_00889"/>
<evidence type="ECO:0000256" key="6">
    <source>
        <dbReference type="ARBA" id="ARBA00022756"/>
    </source>
</evidence>
<dbReference type="eggNOG" id="COG0161">
    <property type="taxonomic scope" value="Bacteria"/>
</dbReference>
<evidence type="ECO:0000256" key="9">
    <source>
        <dbReference type="HAMAP-Rule" id="MF_00834"/>
    </source>
</evidence>
<comment type="catalytic activity">
    <reaction evidence="8 9">
        <text>(8S)-8-amino-7-oxononanoate + S-adenosyl-L-methionine = S-adenosyl-4-methylsulfanyl-2-oxobutanoate + (7R,8S)-7,8-diammoniononanoate</text>
        <dbReference type="Rhea" id="RHEA:16861"/>
        <dbReference type="ChEBI" id="CHEBI:16490"/>
        <dbReference type="ChEBI" id="CHEBI:59789"/>
        <dbReference type="ChEBI" id="CHEBI:149468"/>
        <dbReference type="ChEBI" id="CHEBI:149469"/>
        <dbReference type="EC" id="2.6.1.62"/>
    </reaction>
</comment>
<dbReference type="OrthoDB" id="9807885at2"/>
<comment type="cofactor">
    <cofactor evidence="1 9">
        <name>pyridoxal 5'-phosphate</name>
        <dbReference type="ChEBI" id="CHEBI:597326"/>
    </cofactor>
</comment>
<comment type="caution">
    <text evidence="10">The sequence shown here is derived from an EMBL/GenBank/DDBJ whole genome shotgun (WGS) entry which is preliminary data.</text>
</comment>
<feature type="binding site" evidence="9">
    <location>
        <position position="42"/>
    </location>
    <ligand>
        <name>substrate</name>
    </ligand>
</feature>
<evidence type="ECO:0000256" key="4">
    <source>
        <dbReference type="ARBA" id="ARBA00022679"/>
    </source>
</evidence>
<dbReference type="EMBL" id="JRLX01000028">
    <property type="protein sequence ID" value="KGO85083.1"/>
    <property type="molecule type" value="Genomic_DNA"/>
</dbReference>
<dbReference type="Gene3D" id="3.90.1150.10">
    <property type="entry name" value="Aspartate Aminotransferase, domain 1"/>
    <property type="match status" value="1"/>
</dbReference>
<dbReference type="GO" id="GO:0051537">
    <property type="term" value="F:2 iron, 2 sulfur cluster binding"/>
    <property type="evidence" value="ECO:0007669"/>
    <property type="project" value="UniProtKB-KW"/>
</dbReference>
<feature type="binding site" evidence="9">
    <location>
        <position position="266"/>
    </location>
    <ligand>
        <name>substrate</name>
    </ligand>
</feature>
<evidence type="ECO:0000256" key="7">
    <source>
        <dbReference type="ARBA" id="ARBA00022898"/>
    </source>
</evidence>
<dbReference type="CDD" id="cd00610">
    <property type="entry name" value="OAT_like"/>
    <property type="match status" value="1"/>
</dbReference>
<evidence type="ECO:0000256" key="1">
    <source>
        <dbReference type="ARBA" id="ARBA00001933"/>
    </source>
</evidence>
<keyword evidence="9" id="KW-0963">Cytoplasm</keyword>
<feature type="site" description="Participates in the substrate recognition with KAPA and in a stacking interaction with the adenine ring of SAM" evidence="9">
    <location>
        <position position="7"/>
    </location>
</feature>
<evidence type="ECO:0000256" key="8">
    <source>
        <dbReference type="ARBA" id="ARBA00048449"/>
    </source>
</evidence>
<evidence type="ECO:0000256" key="2">
    <source>
        <dbReference type="ARBA" id="ARBA00005063"/>
    </source>
</evidence>
<feature type="binding site" evidence="9">
    <location>
        <begin position="102"/>
        <end position="103"/>
    </location>
    <ligand>
        <name>pyridoxal 5'-phosphate</name>
        <dbReference type="ChEBI" id="CHEBI:597326"/>
    </ligand>
</feature>
<gene>
    <name evidence="9" type="primary">bioA</name>
    <name evidence="10" type="ORF">Q765_18245</name>
</gene>
<dbReference type="InterPro" id="IPR015424">
    <property type="entry name" value="PyrdxlP-dep_Trfase"/>
</dbReference>
<keyword evidence="11" id="KW-1185">Reference proteome</keyword>
<comment type="subcellular location">
    <subcellularLocation>
        <location evidence="9">Cytoplasm</location>
    </subcellularLocation>
</comment>
<organism evidence="10 11">
    <name type="scientific">Flavobacterium rivuli WB 3.3-2 = DSM 21788</name>
    <dbReference type="NCBI Taxonomy" id="1121895"/>
    <lineage>
        <taxon>Bacteria</taxon>
        <taxon>Pseudomonadati</taxon>
        <taxon>Bacteroidota</taxon>
        <taxon>Flavobacteriia</taxon>
        <taxon>Flavobacteriales</taxon>
        <taxon>Flavobacteriaceae</taxon>
        <taxon>Flavobacterium</taxon>
    </lineage>
</organism>
<feature type="binding site" evidence="9">
    <location>
        <position position="237"/>
    </location>
    <ligand>
        <name>pyridoxal 5'-phosphate</name>
        <dbReference type="ChEBI" id="CHEBI:597326"/>
    </ligand>
</feature>
<keyword evidence="6 9" id="KW-0093">Biotin biosynthesis</keyword>
<feature type="binding site" evidence="9">
    <location>
        <begin position="301"/>
        <end position="302"/>
    </location>
    <ligand>
        <name>pyridoxal 5'-phosphate</name>
        <dbReference type="ChEBI" id="CHEBI:597326"/>
    </ligand>
</feature>
<keyword evidence="3 9" id="KW-0032">Aminotransferase</keyword>
<dbReference type="AlphaFoldDB" id="A0A0A2M0U8"/>
<comment type="function">
    <text evidence="9">Catalyzes the transfer of the alpha-amino group from S-adenosyl-L-methionine (SAM) to 7-keto-8-aminopelargonic acid (KAPA) to form 7,8-diaminopelargonic acid (DAPA). It is the only aminotransferase known to utilize SAM as an amino donor.</text>
</comment>
<dbReference type="HAMAP" id="MF_00834">
    <property type="entry name" value="BioA"/>
    <property type="match status" value="1"/>
</dbReference>
<comment type="subunit">
    <text evidence="9">Homodimer.</text>
</comment>
<feature type="modified residue" description="N6-(pyridoxal phosphate)lysine" evidence="9">
    <location>
        <position position="266"/>
    </location>
</feature>
<sequence length="417" mass="46039">MKLWFPYKQMKNMEVLLSVKNAQGAVLHMENGTALIDGISSWWAVIHGYNHPDINAALISQINQVSHVMLGGLSHQPAAQLADTLVRITPQGLNHVFFSDSGSIGVEVALKMALQYFKNEGYTGKTIIVSLKNGYHGDTFKAMEVSDDSDFTNAFDDVLHRGYFVNIPTGGYNATDTEIETAVVEVEALFKQDAATIACFILEPVIQCAGGMNIYSPLYLQHVRRLCDEYNILLIFDEVATGFGRTGKLFAAEHAGISPDIMIMGKAMTAGYIGHAATLASTKVFNSFLGDTYEKALMHGPTFMGNPLACTVALQSIKIIEEQNYLAKIANIEHVISEQFKTIQSDFIQEKRVLGAIGVIEMKDAQSLAGFNKFCQEEGVWLRPIGNILYLMPPYIISDKQLLTLLKVIKDWIDKLA</sequence>
<keyword evidence="7 9" id="KW-0663">Pyridoxal phosphate</keyword>
<dbReference type="NCBIfam" id="NF004624">
    <property type="entry name" value="PRK05964.1"/>
    <property type="match status" value="1"/>
</dbReference>
<dbReference type="GO" id="GO:0030170">
    <property type="term" value="F:pyridoxal phosphate binding"/>
    <property type="evidence" value="ECO:0007669"/>
    <property type="project" value="UniProtKB-UniRule"/>
</dbReference>
<feature type="binding site" evidence="9">
    <location>
        <position position="383"/>
    </location>
    <ligand>
        <name>substrate</name>
    </ligand>
</feature>
<comment type="similarity">
    <text evidence="9">Belongs to the class-III pyridoxal-phosphate-dependent aminotransferase family. BioA subfamily.</text>
</comment>
<feature type="binding site" evidence="9">
    <location>
        <position position="135"/>
    </location>
    <ligand>
        <name>substrate</name>
    </ligand>
</feature>
<dbReference type="Gene3D" id="3.40.640.10">
    <property type="entry name" value="Type I PLP-dependent aspartate aminotransferase-like (Major domain)"/>
    <property type="match status" value="1"/>
</dbReference>
<reference evidence="10 11" key="1">
    <citation type="submission" date="2013-09" db="EMBL/GenBank/DDBJ databases">
        <authorList>
            <person name="Zeng Z."/>
            <person name="Chen C."/>
        </authorList>
    </citation>
    <scope>NUCLEOTIDE SEQUENCE [LARGE SCALE GENOMIC DNA]</scope>
    <source>
        <strain evidence="10 11">WB 3.3-2</strain>
    </source>
</reference>
<dbReference type="SUPFAM" id="SSF53383">
    <property type="entry name" value="PLP-dependent transferases"/>
    <property type="match status" value="1"/>
</dbReference>
<dbReference type="PANTHER" id="PTHR42684">
    <property type="entry name" value="ADENOSYLMETHIONINE-8-AMINO-7-OXONONANOATE AMINOTRANSFERASE"/>
    <property type="match status" value="1"/>
</dbReference>
<dbReference type="UniPathway" id="UPA00078">
    <property type="reaction ID" value="UER00160"/>
</dbReference>
<dbReference type="Pfam" id="PF00202">
    <property type="entry name" value="Aminotran_3"/>
    <property type="match status" value="1"/>
</dbReference>
<dbReference type="NCBIfam" id="TIGR00508">
    <property type="entry name" value="bioA"/>
    <property type="match status" value="1"/>
</dbReference>
<dbReference type="EC" id="2.6.1.62" evidence="9"/>
<dbReference type="PIRSF" id="PIRSF000521">
    <property type="entry name" value="Transaminase_4ab_Lys_Orn"/>
    <property type="match status" value="1"/>
</dbReference>